<evidence type="ECO:0000313" key="1">
    <source>
        <dbReference type="EMBL" id="CDW60484.1"/>
    </source>
</evidence>
<keyword evidence="2" id="KW-1185">Reference proteome</keyword>
<gene>
    <name evidence="1" type="ORF">TTRE_0000886501</name>
</gene>
<name>A0A077ZL55_TRITR</name>
<accession>A0A077ZL55</accession>
<dbReference type="EMBL" id="HG807130">
    <property type="protein sequence ID" value="CDW60484.1"/>
    <property type="molecule type" value="Genomic_DNA"/>
</dbReference>
<proteinExistence type="predicted"/>
<reference evidence="1" key="2">
    <citation type="submission" date="2014-03" db="EMBL/GenBank/DDBJ databases">
        <title>The whipworm genome and dual-species transcriptomics of an intimate host-pathogen interaction.</title>
        <authorList>
            <person name="Foth B.J."/>
            <person name="Tsai I.J."/>
            <person name="Reid A.J."/>
            <person name="Bancroft A.J."/>
            <person name="Nichol S."/>
            <person name="Tracey A."/>
            <person name="Holroyd N."/>
            <person name="Cotton J.A."/>
            <person name="Stanley E.J."/>
            <person name="Zarowiecki M."/>
            <person name="Liu J.Z."/>
            <person name="Huckvale T."/>
            <person name="Cooper P.J."/>
            <person name="Grencis R.K."/>
            <person name="Berriman M."/>
        </authorList>
    </citation>
    <scope>NUCLEOTIDE SEQUENCE [LARGE SCALE GENOMIC DNA]</scope>
</reference>
<dbReference type="AlphaFoldDB" id="A0A077ZL55"/>
<sequence>MAYHGFGSHRIDVTFQKQLYFVQLRQLVAHGPDVTAKGFKIPPPRNVMLAERLQDRFKDAREPRYTVPVRSQCSSVRSKRSLYSWSFWSHEWRNGLSFKNSFSVVLTAPVSYRSEESRRAGVVDGQRGE</sequence>
<reference evidence="1" key="1">
    <citation type="submission" date="2014-01" db="EMBL/GenBank/DDBJ databases">
        <authorList>
            <person name="Aslett M."/>
        </authorList>
    </citation>
    <scope>NUCLEOTIDE SEQUENCE</scope>
</reference>
<dbReference type="Proteomes" id="UP000030665">
    <property type="component" value="Unassembled WGS sequence"/>
</dbReference>
<protein>
    <submittedName>
        <fullName evidence="1">Uncharacterized protein</fullName>
    </submittedName>
</protein>
<organism evidence="1 2">
    <name type="scientific">Trichuris trichiura</name>
    <name type="common">Whipworm</name>
    <name type="synonym">Trichocephalus trichiurus</name>
    <dbReference type="NCBI Taxonomy" id="36087"/>
    <lineage>
        <taxon>Eukaryota</taxon>
        <taxon>Metazoa</taxon>
        <taxon>Ecdysozoa</taxon>
        <taxon>Nematoda</taxon>
        <taxon>Enoplea</taxon>
        <taxon>Dorylaimia</taxon>
        <taxon>Trichinellida</taxon>
        <taxon>Trichuridae</taxon>
        <taxon>Trichuris</taxon>
    </lineage>
</organism>
<evidence type="ECO:0000313" key="2">
    <source>
        <dbReference type="Proteomes" id="UP000030665"/>
    </source>
</evidence>